<dbReference type="PANTHER" id="PTHR10039">
    <property type="entry name" value="AMELOGENIN"/>
    <property type="match status" value="1"/>
</dbReference>
<keyword evidence="1" id="KW-0677">Repeat</keyword>
<proteinExistence type="predicted"/>
<dbReference type="AlphaFoldDB" id="A0A8H7C4S5"/>
<dbReference type="Pfam" id="PF24883">
    <property type="entry name" value="NPHP3_N"/>
    <property type="match status" value="1"/>
</dbReference>
<evidence type="ECO:0000256" key="1">
    <source>
        <dbReference type="ARBA" id="ARBA00022737"/>
    </source>
</evidence>
<feature type="domain" description="NACHT" evidence="3">
    <location>
        <begin position="227"/>
        <end position="376"/>
    </location>
</feature>
<evidence type="ECO:0000313" key="5">
    <source>
        <dbReference type="Proteomes" id="UP000629468"/>
    </source>
</evidence>
<gene>
    <name evidence="4" type="ORF">Agabi119p4_9977</name>
</gene>
<feature type="compositionally biased region" description="Low complexity" evidence="2">
    <location>
        <begin position="27"/>
        <end position="52"/>
    </location>
</feature>
<evidence type="ECO:0000313" key="4">
    <source>
        <dbReference type="EMBL" id="KAF7761985.1"/>
    </source>
</evidence>
<dbReference type="Gene3D" id="3.40.50.300">
    <property type="entry name" value="P-loop containing nucleotide triphosphate hydrolases"/>
    <property type="match status" value="1"/>
</dbReference>
<name>A0A8H7C4S5_AGABI</name>
<dbReference type="EMBL" id="JABXXO010000013">
    <property type="protein sequence ID" value="KAF7761985.1"/>
    <property type="molecule type" value="Genomic_DNA"/>
</dbReference>
<evidence type="ECO:0000259" key="3">
    <source>
        <dbReference type="PROSITE" id="PS50837"/>
    </source>
</evidence>
<dbReference type="InterPro" id="IPR007111">
    <property type="entry name" value="NACHT_NTPase"/>
</dbReference>
<reference evidence="4 5" key="1">
    <citation type="journal article" name="Sci. Rep.">
        <title>Telomere-to-telomere assembled and centromere annotated genomes of the two main subspecies of the button mushroom Agaricus bisporus reveal especially polymorphic chromosome ends.</title>
        <authorList>
            <person name="Sonnenberg A.S.M."/>
            <person name="Sedaghat-Telgerd N."/>
            <person name="Lavrijssen B."/>
            <person name="Ohm R.A."/>
            <person name="Hendrickx P.M."/>
            <person name="Scholtmeijer K."/>
            <person name="Baars J.J.P."/>
            <person name="van Peer A."/>
        </authorList>
    </citation>
    <scope>NUCLEOTIDE SEQUENCE [LARGE SCALE GENOMIC DNA]</scope>
    <source>
        <strain evidence="4 5">H119_p4</strain>
    </source>
</reference>
<feature type="compositionally biased region" description="Polar residues" evidence="2">
    <location>
        <begin position="16"/>
        <end position="26"/>
    </location>
</feature>
<organism evidence="4 5">
    <name type="scientific">Agaricus bisporus var. burnettii</name>
    <dbReference type="NCBI Taxonomy" id="192524"/>
    <lineage>
        <taxon>Eukaryota</taxon>
        <taxon>Fungi</taxon>
        <taxon>Dikarya</taxon>
        <taxon>Basidiomycota</taxon>
        <taxon>Agaricomycotina</taxon>
        <taxon>Agaricomycetes</taxon>
        <taxon>Agaricomycetidae</taxon>
        <taxon>Agaricales</taxon>
        <taxon>Agaricineae</taxon>
        <taxon>Agaricaceae</taxon>
        <taxon>Agaricus</taxon>
    </lineage>
</organism>
<sequence>MSERSLRFPRFWRSGRSPSSKPHQADSSSVITVSSSPRSSQYGSSQPGQAGSVAATSSISSDPAGRFAHDLQPVIPPIKPKSPITPSRPSSFASVLPSQNTDFDRSQHQDLLVVPGRLPATASQTSLLSQQSIPPLRQDGNSGTSFVQNTHESRNVSVQGDGNYVSYANNIVNSSNQFMEKLLEKTIPGAAFDSSARDPPPRCHPGTRLAVLARCLDFINNAIGAKKVRWVVGKAGVGKSAIMQNVADSSFSSEAPGASIFFSINGRNDGAKAIITLAYQLAASCEPYRALIEYEITRKPSLLQSSLSVQFKKFIIEPFANQSLLSSVDRVLIIVDGLDECDKSHTQRELLELIFDYCSAHASSPIVWIIASRPESHITSFFAQEDVKVVYEKEEILVDSDEARSDVEKFLRNELTKIQHEFSLNPQSRWPLEQDLWKLANASGGLFVFADTIIKYIGDRECGNPKLQLNDVLKVIDAHPLPGVSQEEHPMARLDALYAQILSKVSKRVMANTRKILLGLIWDSEAEEQLRKQNFIVFCNWLGMTCDDAYAAIRHLSAVLDAPPRYEAHASMLRSFHKSFIDYICDFNRSGFSPDIKYEAYLLEVQYAFRILEQAPDGIDFGDVDYAIQVSPGPAFSHMTVLARGPGTGSNIPLTWLVDEEINWNDNQTKFCMYKIAVSSVVEGIKQGEPAFCTKYCIRFITSRFHQYFFDDFPFWELQKLVFEISRRHELLKHGILTQVPVKVLDYINITWHVGLQLRRPTSLATKLSDSWDPSCKHKRAGNWREGKAEHWETQFSTMVGISSQCRDCCIRLKRQLEGWKRRSPDHLTTVLFTSTGKSFIEFQFVDPDDGVSEWTYWIVYKILKQERIKLGSTV</sequence>
<dbReference type="PROSITE" id="PS50837">
    <property type="entry name" value="NACHT"/>
    <property type="match status" value="1"/>
</dbReference>
<dbReference type="InterPro" id="IPR027417">
    <property type="entry name" value="P-loop_NTPase"/>
</dbReference>
<feature type="compositionally biased region" description="Polar residues" evidence="2">
    <location>
        <begin position="92"/>
        <end position="101"/>
    </location>
</feature>
<feature type="region of interest" description="Disordered" evidence="2">
    <location>
        <begin position="1"/>
        <end position="104"/>
    </location>
</feature>
<evidence type="ECO:0000256" key="2">
    <source>
        <dbReference type="SAM" id="MobiDB-lite"/>
    </source>
</evidence>
<dbReference type="Proteomes" id="UP000629468">
    <property type="component" value="Unassembled WGS sequence"/>
</dbReference>
<feature type="compositionally biased region" description="Low complexity" evidence="2">
    <location>
        <begin position="81"/>
        <end position="91"/>
    </location>
</feature>
<comment type="caution">
    <text evidence="4">The sequence shown here is derived from an EMBL/GenBank/DDBJ whole genome shotgun (WGS) entry which is preliminary data.</text>
</comment>
<accession>A0A8H7C4S5</accession>
<dbReference type="PANTHER" id="PTHR10039:SF14">
    <property type="entry name" value="NACHT DOMAIN-CONTAINING PROTEIN"/>
    <property type="match status" value="1"/>
</dbReference>
<protein>
    <recommendedName>
        <fullName evidence="3">NACHT domain-containing protein</fullName>
    </recommendedName>
</protein>
<dbReference type="SUPFAM" id="SSF52540">
    <property type="entry name" value="P-loop containing nucleoside triphosphate hydrolases"/>
    <property type="match status" value="1"/>
</dbReference>
<dbReference type="InterPro" id="IPR056884">
    <property type="entry name" value="NPHP3-like_N"/>
</dbReference>